<feature type="compositionally biased region" description="Polar residues" evidence="1">
    <location>
        <begin position="606"/>
        <end position="624"/>
    </location>
</feature>
<evidence type="ECO:0000256" key="1">
    <source>
        <dbReference type="SAM" id="MobiDB-lite"/>
    </source>
</evidence>
<dbReference type="GeneID" id="80917382"/>
<gene>
    <name evidence="2" type="primary">SMKI04G5110</name>
    <name evidence="2" type="ORF">SMKI_04G5110</name>
</gene>
<feature type="compositionally biased region" description="Basic and acidic residues" evidence="1">
    <location>
        <begin position="714"/>
        <end position="734"/>
    </location>
</feature>
<feature type="region of interest" description="Disordered" evidence="1">
    <location>
        <begin position="188"/>
        <end position="217"/>
    </location>
</feature>
<reference evidence="2" key="1">
    <citation type="submission" date="2022-10" db="EMBL/GenBank/DDBJ databases">
        <authorList>
            <person name="Byrne P K."/>
        </authorList>
    </citation>
    <scope>NUCLEOTIDE SEQUENCE</scope>
    <source>
        <strain evidence="2">IFO1815</strain>
    </source>
</reference>
<name>A0AA35IYQ0_SACMI</name>
<feature type="compositionally biased region" description="Low complexity" evidence="1">
    <location>
        <begin position="188"/>
        <end position="203"/>
    </location>
</feature>
<feature type="region of interest" description="Disordered" evidence="1">
    <location>
        <begin position="270"/>
        <end position="424"/>
    </location>
</feature>
<feature type="compositionally biased region" description="Basic and acidic residues" evidence="1">
    <location>
        <begin position="625"/>
        <end position="640"/>
    </location>
</feature>
<organism evidence="2 3">
    <name type="scientific">Saccharomyces mikatae IFO 1815</name>
    <dbReference type="NCBI Taxonomy" id="226126"/>
    <lineage>
        <taxon>Eukaryota</taxon>
        <taxon>Fungi</taxon>
        <taxon>Dikarya</taxon>
        <taxon>Ascomycota</taxon>
        <taxon>Saccharomycotina</taxon>
        <taxon>Saccharomycetes</taxon>
        <taxon>Saccharomycetales</taxon>
        <taxon>Saccharomycetaceae</taxon>
        <taxon>Saccharomyces</taxon>
    </lineage>
</organism>
<accession>A0AA35IYQ0</accession>
<feature type="compositionally biased region" description="Polar residues" evidence="1">
    <location>
        <begin position="367"/>
        <end position="399"/>
    </location>
</feature>
<feature type="region of interest" description="Disordered" evidence="1">
    <location>
        <begin position="596"/>
        <end position="653"/>
    </location>
</feature>
<evidence type="ECO:0000313" key="2">
    <source>
        <dbReference type="EMBL" id="CAI4038171.1"/>
    </source>
</evidence>
<sequence>MADNTTAPSDNIINGQRLPSELKDDVDMLTSTTSEHKVNDMGNRDKNTSIKALPSITDIPINDDPDVQRHDDPSVCLNPSHIKDYENFSCSSIDTLKKGMGEISKQCNDLRTALLAKDTSLTDSVEDLFNSLKVLSHNQSVLENKLDDVMKNQVNTDIVVNNLNERLNKLSTLLQNTSKVSNSNLLIENSSNSTSSQHNTPTSKRGPGRPRKDTSTSTMNKLVSNAASANPKNTSNHNAPLSPVNISLPTAVVQTSKSKRYFVEPSTKQDPLLLSAPSSSRDDGEIALPSVPHRTNLENGKERPSTANSSSITPTPITPNNLIHIKRKRGRPPKKRTVETMISNATDAIDKSDTSSRIKNEIPINSLLPSSKFHQIPSSPSNPTSQPVPIRTSRSATQETDPKSLEATSPPPTNGEPNAEDSNTTDAIYNSVEEMVGGEENKIQREKTITIKTANNNMNNNNNTDSVIKFSANSDINSDIRRLMVNDQFSLSYDASGNITVKLPPVSSPAAATAAAAAAVTSEMNRQQRELDKRRDSREKMLVNMKYNDRDKAKSFMESNKKLLKAMKEEERRKRMTSIIHDNHLNLNLNEISTRSKIKSIEKPTTKGSSMSPKPRSASITTTSDHQHEEHEPSEQEKQVGIDNEGSYVNSDPQKMDLTISAAGAVQKVGIQSMLNSGEELPTNGTAEYEGKGSGDEETTTFVPLEKSPSLVDVVRKRLSGEDEKEDQQRDKSASSKKRRLSDQAKNEEEEEEEEGERDASHSETLATVENVSGDISTDLSRGISSIHNDVETTNDCGNGNGSLGLGTESRNTLLTATPIELICREGFFYRRDIPDVPITTGAYLEFKFKAKEEELVNSSINEEDYATKSKHEKMNAHFFKSDIQEETEIAFDILSKTTLTEKYVNSLEYFLMEFRWENKLVGLGLKLRESKRTWQRRKALFALFEFWRDQSRDKRRFHNYTILHAVKEMENYRIFINRSVSWFYNHITLLKMILYDLCDNVTTQWREWMFPHNETLPTLGQDGINEDNLNETIDNMLIFDFLDDGSENNQVKYSRIIPPDIS</sequence>
<keyword evidence="3" id="KW-1185">Reference proteome</keyword>
<dbReference type="RefSeq" id="XP_056081286.1">
    <property type="nucleotide sequence ID" value="XM_056221502.1"/>
</dbReference>
<proteinExistence type="predicted"/>
<evidence type="ECO:0008006" key="4">
    <source>
        <dbReference type="Google" id="ProtNLM"/>
    </source>
</evidence>
<dbReference type="EMBL" id="OX365760">
    <property type="protein sequence ID" value="CAI4038171.1"/>
    <property type="molecule type" value="Genomic_DNA"/>
</dbReference>
<evidence type="ECO:0000313" key="3">
    <source>
        <dbReference type="Proteomes" id="UP001161438"/>
    </source>
</evidence>
<feature type="compositionally biased region" description="Polar residues" evidence="1">
    <location>
        <begin position="763"/>
        <end position="777"/>
    </location>
</feature>
<feature type="compositionally biased region" description="Basic and acidic residues" evidence="1">
    <location>
        <begin position="295"/>
        <end position="304"/>
    </location>
</feature>
<dbReference type="AlphaFoldDB" id="A0AA35IYQ0"/>
<feature type="compositionally biased region" description="Polar residues" evidence="1">
    <location>
        <begin position="305"/>
        <end position="321"/>
    </location>
</feature>
<feature type="compositionally biased region" description="Acidic residues" evidence="1">
    <location>
        <begin position="748"/>
        <end position="757"/>
    </location>
</feature>
<feature type="compositionally biased region" description="Basic residues" evidence="1">
    <location>
        <begin position="324"/>
        <end position="335"/>
    </location>
</feature>
<feature type="region of interest" description="Disordered" evidence="1">
    <location>
        <begin position="676"/>
        <end position="777"/>
    </location>
</feature>
<dbReference type="Proteomes" id="UP001161438">
    <property type="component" value="Chromosome 4"/>
</dbReference>
<protein>
    <recommendedName>
        <fullName evidence="4">Sum1p</fullName>
    </recommendedName>
</protein>
<feature type="compositionally biased region" description="Basic and acidic residues" evidence="1">
    <location>
        <begin position="348"/>
        <end position="360"/>
    </location>
</feature>